<dbReference type="EMBL" id="BSPV01000001">
    <property type="protein sequence ID" value="GLT13162.1"/>
    <property type="molecule type" value="Genomic_DNA"/>
</dbReference>
<feature type="transmembrane region" description="Helical" evidence="5">
    <location>
        <begin position="364"/>
        <end position="395"/>
    </location>
</feature>
<evidence type="ECO:0000256" key="4">
    <source>
        <dbReference type="ARBA" id="ARBA00023136"/>
    </source>
</evidence>
<proteinExistence type="predicted"/>
<feature type="transmembrane region" description="Helical" evidence="5">
    <location>
        <begin position="154"/>
        <end position="173"/>
    </location>
</feature>
<feature type="transmembrane region" description="Helical" evidence="5">
    <location>
        <begin position="37"/>
        <end position="53"/>
    </location>
</feature>
<dbReference type="PANTHER" id="PTHR37422">
    <property type="entry name" value="TEICHURONIC ACID BIOSYNTHESIS PROTEIN TUAE"/>
    <property type="match status" value="1"/>
</dbReference>
<evidence type="ECO:0000313" key="7">
    <source>
        <dbReference type="EMBL" id="GLT13162.1"/>
    </source>
</evidence>
<evidence type="ECO:0000259" key="6">
    <source>
        <dbReference type="Pfam" id="PF04932"/>
    </source>
</evidence>
<accession>A0ABQ6EJ63</accession>
<feature type="transmembrane region" description="Helical" evidence="5">
    <location>
        <begin position="12"/>
        <end position="31"/>
    </location>
</feature>
<organism evidence="7 8">
    <name type="scientific">Vibrio algivorus</name>
    <dbReference type="NCBI Taxonomy" id="1667024"/>
    <lineage>
        <taxon>Bacteria</taxon>
        <taxon>Pseudomonadati</taxon>
        <taxon>Pseudomonadota</taxon>
        <taxon>Gammaproteobacteria</taxon>
        <taxon>Vibrionales</taxon>
        <taxon>Vibrionaceae</taxon>
        <taxon>Vibrio</taxon>
    </lineage>
</organism>
<feature type="transmembrane region" description="Helical" evidence="5">
    <location>
        <begin position="178"/>
        <end position="197"/>
    </location>
</feature>
<comment type="caution">
    <text evidence="7">The sequence shown here is derived from an EMBL/GenBank/DDBJ whole genome shotgun (WGS) entry which is preliminary data.</text>
</comment>
<gene>
    <name evidence="7" type="ORF">GCM10007931_01360</name>
</gene>
<dbReference type="Proteomes" id="UP001157156">
    <property type="component" value="Unassembled WGS sequence"/>
</dbReference>
<feature type="transmembrane region" description="Helical" evidence="5">
    <location>
        <begin position="117"/>
        <end position="134"/>
    </location>
</feature>
<evidence type="ECO:0000313" key="8">
    <source>
        <dbReference type="Proteomes" id="UP001157156"/>
    </source>
</evidence>
<dbReference type="PANTHER" id="PTHR37422:SF13">
    <property type="entry name" value="LIPOPOLYSACCHARIDE BIOSYNTHESIS PROTEIN PA4999-RELATED"/>
    <property type="match status" value="1"/>
</dbReference>
<protein>
    <recommendedName>
        <fullName evidence="6">O-antigen ligase-related domain-containing protein</fullName>
    </recommendedName>
</protein>
<sequence length="418" mass="47775">MPSYLKSYTLKLLNILIYLPFIWLGTGLCLVEGGRSIMTKLMVIAVVSLLILYKKQAWSWVYKTRQQLYTSTAILSFVVYLALLQAYHGADEGLIRTLGLLTLYYYLFPLHLFNNRWIVVALLLNAIGLGYLIYQNAYLVNVNRLVVDAKLMNPIPFATYCMVAAITQIYYAIKIQSVYLKILCLMASIVSITGMLLTDTRGVALALAIIAVLIVIKLLISRSKALITISILLFTLSTILIGILLKNTFINRYHQTQYEIHQIQKGNLNTSIGIRFQIWNSGTHTLLEHPFIGIGSKNFRPEFKKHFEQGIITKNIMYFNPMHYHNQFIDMAVKNGLIGLVLFLGIFFVFLLKQRKVTIYSLSSVYVIVIFICGLTDVPFSHLSITYFFMLLLLFSSNTKSDSFAKSYNELNVDNNRW</sequence>
<keyword evidence="8" id="KW-1185">Reference proteome</keyword>
<evidence type="ECO:0000256" key="3">
    <source>
        <dbReference type="ARBA" id="ARBA00022989"/>
    </source>
</evidence>
<evidence type="ECO:0000256" key="1">
    <source>
        <dbReference type="ARBA" id="ARBA00004141"/>
    </source>
</evidence>
<feature type="domain" description="O-antigen ligase-related" evidence="6">
    <location>
        <begin position="187"/>
        <end position="344"/>
    </location>
</feature>
<dbReference type="InterPro" id="IPR051533">
    <property type="entry name" value="WaaL-like"/>
</dbReference>
<comment type="subcellular location">
    <subcellularLocation>
        <location evidence="1">Membrane</location>
        <topology evidence="1">Multi-pass membrane protein</topology>
    </subcellularLocation>
</comment>
<dbReference type="InterPro" id="IPR007016">
    <property type="entry name" value="O-antigen_ligase-rel_domated"/>
</dbReference>
<feature type="transmembrane region" description="Helical" evidence="5">
    <location>
        <begin position="225"/>
        <end position="245"/>
    </location>
</feature>
<feature type="transmembrane region" description="Helical" evidence="5">
    <location>
        <begin position="332"/>
        <end position="352"/>
    </location>
</feature>
<evidence type="ECO:0000256" key="5">
    <source>
        <dbReference type="SAM" id="Phobius"/>
    </source>
</evidence>
<keyword evidence="4 5" id="KW-0472">Membrane</keyword>
<keyword evidence="2 5" id="KW-0812">Transmembrane</keyword>
<keyword evidence="3 5" id="KW-1133">Transmembrane helix</keyword>
<feature type="transmembrane region" description="Helical" evidence="5">
    <location>
        <begin position="93"/>
        <end position="110"/>
    </location>
</feature>
<dbReference type="Pfam" id="PF04932">
    <property type="entry name" value="Wzy_C"/>
    <property type="match status" value="1"/>
</dbReference>
<feature type="transmembrane region" description="Helical" evidence="5">
    <location>
        <begin position="68"/>
        <end position="87"/>
    </location>
</feature>
<evidence type="ECO:0000256" key="2">
    <source>
        <dbReference type="ARBA" id="ARBA00022692"/>
    </source>
</evidence>
<feature type="transmembrane region" description="Helical" evidence="5">
    <location>
        <begin position="203"/>
        <end position="220"/>
    </location>
</feature>
<name>A0ABQ6EJ63_9VIBR</name>
<reference evidence="8" key="1">
    <citation type="journal article" date="2019" name="Int. J. Syst. Evol. Microbiol.">
        <title>The Global Catalogue of Microorganisms (GCM) 10K type strain sequencing project: providing services to taxonomists for standard genome sequencing and annotation.</title>
        <authorList>
            <consortium name="The Broad Institute Genomics Platform"/>
            <consortium name="The Broad Institute Genome Sequencing Center for Infectious Disease"/>
            <person name="Wu L."/>
            <person name="Ma J."/>
        </authorList>
    </citation>
    <scope>NUCLEOTIDE SEQUENCE [LARGE SCALE GENOMIC DNA]</scope>
    <source>
        <strain evidence="8">NBRC 111146</strain>
    </source>
</reference>